<dbReference type="EMBL" id="CACRXK020003605">
    <property type="protein sequence ID" value="CAB3999507.1"/>
    <property type="molecule type" value="Genomic_DNA"/>
</dbReference>
<evidence type="ECO:0000313" key="1">
    <source>
        <dbReference type="EMBL" id="CAB3999507.1"/>
    </source>
</evidence>
<proteinExistence type="predicted"/>
<dbReference type="PANTHER" id="PTHR28671:SF3">
    <property type="entry name" value="COILED-COIL DOMAIN-CONTAINING PROTEIN 169"/>
    <property type="match status" value="1"/>
</dbReference>
<dbReference type="InterPro" id="IPR028022">
    <property type="entry name" value="DUF4600"/>
</dbReference>
<dbReference type="PANTHER" id="PTHR28671">
    <property type="entry name" value="COILED-COIL DOMAIN-CONTAINING PROTEIN 169"/>
    <property type="match status" value="1"/>
</dbReference>
<name>A0A6S7H925_PARCT</name>
<dbReference type="Proteomes" id="UP001152795">
    <property type="component" value="Unassembled WGS sequence"/>
</dbReference>
<organism evidence="1 2">
    <name type="scientific">Paramuricea clavata</name>
    <name type="common">Red gorgonian</name>
    <name type="synonym">Violescent sea-whip</name>
    <dbReference type="NCBI Taxonomy" id="317549"/>
    <lineage>
        <taxon>Eukaryota</taxon>
        <taxon>Metazoa</taxon>
        <taxon>Cnidaria</taxon>
        <taxon>Anthozoa</taxon>
        <taxon>Octocorallia</taxon>
        <taxon>Malacalcyonacea</taxon>
        <taxon>Plexauridae</taxon>
        <taxon>Paramuricea</taxon>
    </lineage>
</organism>
<dbReference type="OrthoDB" id="6615663at2759"/>
<reference evidence="1" key="1">
    <citation type="submission" date="2020-04" db="EMBL/GenBank/DDBJ databases">
        <authorList>
            <person name="Alioto T."/>
            <person name="Alioto T."/>
            <person name="Gomez Garrido J."/>
        </authorList>
    </citation>
    <scope>NUCLEOTIDE SEQUENCE</scope>
    <source>
        <strain evidence="1">A484AB</strain>
    </source>
</reference>
<sequence length="126" mass="14829">MKQLDRERIDLEGQLKDLEWRLNNESRSFHKLEEDRKMYATELRETRAVIGETKAKHRYVLNDMQRENESKQWPEKRLSGKFGLPDNQRIIDPKKGPVKKTAVVRKLPKLLNNASVRNNKSSSGSR</sequence>
<dbReference type="Pfam" id="PF15372">
    <property type="entry name" value="DUF4600"/>
    <property type="match status" value="1"/>
</dbReference>
<accession>A0A6S7H925</accession>
<gene>
    <name evidence="1" type="ORF">PACLA_8A019331</name>
</gene>
<protein>
    <submittedName>
        <fullName evidence="1">Uncharacterized protein</fullName>
    </submittedName>
</protein>
<comment type="caution">
    <text evidence="1">The sequence shown here is derived from an EMBL/GenBank/DDBJ whole genome shotgun (WGS) entry which is preliminary data.</text>
</comment>
<keyword evidence="2" id="KW-1185">Reference proteome</keyword>
<dbReference type="AlphaFoldDB" id="A0A6S7H925"/>
<evidence type="ECO:0000313" key="2">
    <source>
        <dbReference type="Proteomes" id="UP001152795"/>
    </source>
</evidence>